<reference evidence="1" key="1">
    <citation type="submission" date="2022-08" db="EMBL/GenBank/DDBJ databases">
        <authorList>
            <person name="Li F."/>
        </authorList>
    </citation>
    <scope>NUCLEOTIDE SEQUENCE</scope>
    <source>
        <strain evidence="1">MQZ15Z-1</strain>
    </source>
</reference>
<organism evidence="1 2">
    <name type="scientific">Ancylobacter mangrovi</name>
    <dbReference type="NCBI Taxonomy" id="2972472"/>
    <lineage>
        <taxon>Bacteria</taxon>
        <taxon>Pseudomonadati</taxon>
        <taxon>Pseudomonadota</taxon>
        <taxon>Alphaproteobacteria</taxon>
        <taxon>Hyphomicrobiales</taxon>
        <taxon>Xanthobacteraceae</taxon>
        <taxon>Ancylobacter</taxon>
    </lineage>
</organism>
<keyword evidence="2" id="KW-1185">Reference proteome</keyword>
<evidence type="ECO:0000313" key="2">
    <source>
        <dbReference type="Proteomes" id="UP001151088"/>
    </source>
</evidence>
<protein>
    <submittedName>
        <fullName evidence="1">Uncharacterized protein</fullName>
    </submittedName>
</protein>
<dbReference type="EMBL" id="JANTHZ010000008">
    <property type="protein sequence ID" value="MCS0496863.1"/>
    <property type="molecule type" value="Genomic_DNA"/>
</dbReference>
<evidence type="ECO:0000313" key="1">
    <source>
        <dbReference type="EMBL" id="MCS0496863.1"/>
    </source>
</evidence>
<dbReference type="NCBIfam" id="TIGR04099">
    <property type="entry name" value="biosn_Pnap_2097"/>
    <property type="match status" value="1"/>
</dbReference>
<dbReference type="NCBIfam" id="TIGR04098">
    <property type="entry name" value="LnmK_bifunc"/>
    <property type="match status" value="1"/>
</dbReference>
<proteinExistence type="predicted"/>
<dbReference type="Gene3D" id="3.10.129.10">
    <property type="entry name" value="Hotdog Thioesterase"/>
    <property type="match status" value="1"/>
</dbReference>
<dbReference type="RefSeq" id="WP_258734022.1">
    <property type="nucleotide sequence ID" value="NZ_JANTHZ010000008.1"/>
</dbReference>
<dbReference type="AlphaFoldDB" id="A0A9X2PIK6"/>
<dbReference type="Proteomes" id="UP001151088">
    <property type="component" value="Unassembled WGS sequence"/>
</dbReference>
<sequence length="300" mass="32107">MNVAVPPAGLAPHPDAGVDATMPGGAGLADTAIEDTVLLGMPQLCLAGLSEGWLLKELGHRHWMALARLAGHAVPDFRDVDGAPVYAAFCALSIENADFGALGENDRLTISSAIARVSRTQFLSRHRLSARGRERGTVELLSCFVRRAGSGNHAVARVAIDALPGAVARSGLSERAAAMRTGRLTQHRGFPLDGAGAEAGALEIEPCPSQDFNGAGFLYFPSFVAFVDRTEWRFDAARAPRASTLRRELFFYGNVDPGESVRVRWMAARREDGRLAHHCRLERAGDGARLADAFTLRAAP</sequence>
<gene>
    <name evidence="1" type="ORF">NVS89_17320</name>
</gene>
<accession>A0A9X2PIK6</accession>
<name>A0A9X2PIK6_9HYPH</name>
<comment type="caution">
    <text evidence="1">The sequence shown here is derived from an EMBL/GenBank/DDBJ whole genome shotgun (WGS) entry which is preliminary data.</text>
</comment>
<dbReference type="InterPro" id="IPR024091">
    <property type="entry name" value="LnmK-like_bifun_acyl/decarbox"/>
</dbReference>